<evidence type="ECO:0000256" key="1">
    <source>
        <dbReference type="ARBA" id="ARBA00000900"/>
    </source>
</evidence>
<comment type="function">
    <text evidence="10">Ubiquitin ligase protein which is a component of the N-end rule pathway. Recognizes and binds to proteins bearing specific N-terminal residues that are destabilizing according to the N-end rule, leading to their ubiquitination and subsequent degradation.</text>
</comment>
<protein>
    <recommendedName>
        <fullName evidence="10">E3 ubiquitin-protein ligase</fullName>
        <ecNumber evidence="10">2.3.2.27</ecNumber>
    </recommendedName>
</protein>
<comment type="pathway">
    <text evidence="2 10">Protein modification; protein ubiquitination.</text>
</comment>
<feature type="zinc finger region" description="UBR-type" evidence="9">
    <location>
        <begin position="68"/>
        <end position="140"/>
    </location>
</feature>
<dbReference type="GO" id="GO:0005737">
    <property type="term" value="C:cytoplasm"/>
    <property type="evidence" value="ECO:0007669"/>
    <property type="project" value="TreeGrafter"/>
</dbReference>
<dbReference type="Proteomes" id="UP000031668">
    <property type="component" value="Unassembled WGS sequence"/>
</dbReference>
<dbReference type="FunFam" id="2.10.110.30:FF:000002">
    <property type="entry name" value="Putative e3 ubiquitin-protein ligase ubr3"/>
    <property type="match status" value="1"/>
</dbReference>
<organism evidence="12 13">
    <name type="scientific">Thelohanellus kitauei</name>
    <name type="common">Myxosporean</name>
    <dbReference type="NCBI Taxonomy" id="669202"/>
    <lineage>
        <taxon>Eukaryota</taxon>
        <taxon>Metazoa</taxon>
        <taxon>Cnidaria</taxon>
        <taxon>Myxozoa</taxon>
        <taxon>Myxosporea</taxon>
        <taxon>Bivalvulida</taxon>
        <taxon>Platysporina</taxon>
        <taxon>Myxobolidae</taxon>
        <taxon>Thelohanellus</taxon>
    </lineage>
</organism>
<dbReference type="Pfam" id="PF02207">
    <property type="entry name" value="zf-UBR"/>
    <property type="match status" value="1"/>
</dbReference>
<comment type="catalytic activity">
    <reaction evidence="1 10">
        <text>S-ubiquitinyl-[E2 ubiquitin-conjugating enzyme]-L-cysteine + [acceptor protein]-L-lysine = [E2 ubiquitin-conjugating enzyme]-L-cysteine + N(6)-ubiquitinyl-[acceptor protein]-L-lysine.</text>
        <dbReference type="EC" id="2.3.2.27"/>
    </reaction>
</comment>
<accession>A0A0C2M1S7</accession>
<evidence type="ECO:0000313" key="12">
    <source>
        <dbReference type="EMBL" id="KII61020.1"/>
    </source>
</evidence>
<feature type="domain" description="UBR-type" evidence="11">
    <location>
        <begin position="68"/>
        <end position="140"/>
    </location>
</feature>
<comment type="similarity">
    <text evidence="8 10">Belongs to the E3 ubiquitin-protein ligase UBR1-like family.</text>
</comment>
<dbReference type="Gene3D" id="2.10.110.30">
    <property type="match status" value="1"/>
</dbReference>
<dbReference type="PROSITE" id="PS51157">
    <property type="entry name" value="ZF_UBR"/>
    <property type="match status" value="1"/>
</dbReference>
<keyword evidence="4 10" id="KW-0479">Metal-binding</keyword>
<evidence type="ECO:0000256" key="7">
    <source>
        <dbReference type="ARBA" id="ARBA00022833"/>
    </source>
</evidence>
<evidence type="ECO:0000256" key="8">
    <source>
        <dbReference type="ARBA" id="ARBA00046341"/>
    </source>
</evidence>
<evidence type="ECO:0000256" key="9">
    <source>
        <dbReference type="PROSITE-ProRule" id="PRU00508"/>
    </source>
</evidence>
<dbReference type="EMBL" id="JWZT01005390">
    <property type="protein sequence ID" value="KII61020.1"/>
    <property type="molecule type" value="Genomic_DNA"/>
</dbReference>
<reference evidence="12 13" key="1">
    <citation type="journal article" date="2014" name="Genome Biol. Evol.">
        <title>The genome of the myxosporean Thelohanellus kitauei shows adaptations to nutrient acquisition within its fish host.</title>
        <authorList>
            <person name="Yang Y."/>
            <person name="Xiong J."/>
            <person name="Zhou Z."/>
            <person name="Huo F."/>
            <person name="Miao W."/>
            <person name="Ran C."/>
            <person name="Liu Y."/>
            <person name="Zhang J."/>
            <person name="Feng J."/>
            <person name="Wang M."/>
            <person name="Wang M."/>
            <person name="Wang L."/>
            <person name="Yao B."/>
        </authorList>
    </citation>
    <scope>NUCLEOTIDE SEQUENCE [LARGE SCALE GENOMIC DNA]</scope>
    <source>
        <strain evidence="12">Wuqing</strain>
    </source>
</reference>
<dbReference type="InterPro" id="IPR003126">
    <property type="entry name" value="Znf_UBR"/>
</dbReference>
<dbReference type="InterPro" id="IPR039164">
    <property type="entry name" value="UBR1-like"/>
</dbReference>
<dbReference type="EC" id="2.3.2.27" evidence="10"/>
<dbReference type="OrthoDB" id="26387at2759"/>
<comment type="caution">
    <text evidence="12">The sequence shown here is derived from an EMBL/GenBank/DDBJ whole genome shotgun (WGS) entry which is preliminary data.</text>
</comment>
<keyword evidence="13" id="KW-1185">Reference proteome</keyword>
<evidence type="ECO:0000256" key="6">
    <source>
        <dbReference type="ARBA" id="ARBA00022786"/>
    </source>
</evidence>
<evidence type="ECO:0000256" key="10">
    <source>
        <dbReference type="RuleBase" id="RU366018"/>
    </source>
</evidence>
<dbReference type="GO" id="GO:0071596">
    <property type="term" value="P:ubiquitin-dependent protein catabolic process via the N-end rule pathway"/>
    <property type="evidence" value="ECO:0007669"/>
    <property type="project" value="UniProtKB-UniRule"/>
</dbReference>
<sequence>MEEVKRRIDIIIINGLLIASNDSATGVSEIYSKSRLENLVGGPLKKYVFEGFDPDINEWFDSDSGGLPVCTKIFHPRDQVYTCLDCRSNNTFIICYDCFQHSEHVKHNYIHWKSTRAGDTCDCGDVDAWIRHAACTRHGKTDGAEKELPGAFITKFRYIIIYLCELLKKICTEDSSVFDLHMEEILGTYLSLIELNSETNNAQNLVIRGQNVAIDKNARNWCLIFHEDSINEREEFIDSRISELGMSRQESETALCEMDEYGYVCVRYLADFTKCQKAKESIERSCHLQFKGKITKVYHLYFMRLLEILIGLTNKYCCKKAELCELLSEVAYKDTSLAYVFVLNECALWKDLKDEMIGHILMVAKYSDTGRIYATALFLNNISHVYSHFVVKRHERTYCYVNIILQVIQNTSMVVYLIENGFLCKMIDFLSNLLKSHGLKAGVDVMLLCQKGGREQRELSRILETTKLLDSSLQFSIKGIELSPKFKSELLEAGKIKIQFCFDDMQPLQKLWGEIIDKDAVGYMVWLLDELFVVYSLLVKWLICLDEIAVETLESFFGKIFF</sequence>
<dbReference type="GO" id="GO:0061630">
    <property type="term" value="F:ubiquitin protein ligase activity"/>
    <property type="evidence" value="ECO:0007669"/>
    <property type="project" value="UniProtKB-UniRule"/>
</dbReference>
<dbReference type="GO" id="GO:0016567">
    <property type="term" value="P:protein ubiquitination"/>
    <property type="evidence" value="ECO:0007669"/>
    <property type="project" value="UniProtKB-UniRule"/>
</dbReference>
<evidence type="ECO:0000256" key="3">
    <source>
        <dbReference type="ARBA" id="ARBA00022679"/>
    </source>
</evidence>
<keyword evidence="7 10" id="KW-0862">Zinc</keyword>
<keyword evidence="3 10" id="KW-0808">Transferase</keyword>
<dbReference type="SMART" id="SM00396">
    <property type="entry name" value="ZnF_UBR1"/>
    <property type="match status" value="1"/>
</dbReference>
<evidence type="ECO:0000259" key="11">
    <source>
        <dbReference type="PROSITE" id="PS51157"/>
    </source>
</evidence>
<evidence type="ECO:0000256" key="2">
    <source>
        <dbReference type="ARBA" id="ARBA00004906"/>
    </source>
</evidence>
<gene>
    <name evidence="12" type="ORF">RF11_13994</name>
</gene>
<keyword evidence="5 10" id="KW-0863">Zinc-finger</keyword>
<dbReference type="GO" id="GO:0000151">
    <property type="term" value="C:ubiquitin ligase complex"/>
    <property type="evidence" value="ECO:0007669"/>
    <property type="project" value="TreeGrafter"/>
</dbReference>
<proteinExistence type="inferred from homology"/>
<evidence type="ECO:0000256" key="5">
    <source>
        <dbReference type="ARBA" id="ARBA00022771"/>
    </source>
</evidence>
<keyword evidence="6 10" id="KW-0833">Ubl conjugation pathway</keyword>
<dbReference type="UniPathway" id="UPA00143"/>
<dbReference type="PANTHER" id="PTHR21497">
    <property type="entry name" value="UBIQUITIN LIGASE E3 ALPHA-RELATED"/>
    <property type="match status" value="1"/>
</dbReference>
<dbReference type="PANTHER" id="PTHR21497:SF24">
    <property type="entry name" value="E3 UBIQUITIN-PROTEIN LIGASE UBR1"/>
    <property type="match status" value="1"/>
</dbReference>
<dbReference type="AlphaFoldDB" id="A0A0C2M1S7"/>
<dbReference type="CDD" id="cd19672">
    <property type="entry name" value="UBR-box_UBR1_like"/>
    <property type="match status" value="1"/>
</dbReference>
<evidence type="ECO:0000313" key="13">
    <source>
        <dbReference type="Proteomes" id="UP000031668"/>
    </source>
</evidence>
<name>A0A0C2M1S7_THEKT</name>
<evidence type="ECO:0000256" key="4">
    <source>
        <dbReference type="ARBA" id="ARBA00022723"/>
    </source>
</evidence>
<dbReference type="GO" id="GO:0008270">
    <property type="term" value="F:zinc ion binding"/>
    <property type="evidence" value="ECO:0007669"/>
    <property type="project" value="UniProtKB-UniRule"/>
</dbReference>